<sequence>MVGLDSNARKNRSGSFFEKMCLEIIEPICKDYGIEVITQNGFKNLEEKFDIKINKELYHKKPDFTLVKDNKFLNIEVNFYNSAGSKPLEIIESYINRKNDLRNINVDFILISDGPFWQKTHEENVEKAFDNISIMNYKTAKSGELRKKIKEIFNIQDSN</sequence>
<dbReference type="Proteomes" id="UP000290568">
    <property type="component" value="Chromosome"/>
</dbReference>
<protein>
    <submittedName>
        <fullName evidence="2">DpnII restriction endonuclease</fullName>
    </submittedName>
</protein>
<accession>A0A449A3W1</accession>
<dbReference type="AlphaFoldDB" id="A0A449A3W1"/>
<evidence type="ECO:0000313" key="3">
    <source>
        <dbReference type="Proteomes" id="UP000290568"/>
    </source>
</evidence>
<dbReference type="GO" id="GO:0003677">
    <property type="term" value="F:DNA binding"/>
    <property type="evidence" value="ECO:0007669"/>
    <property type="project" value="InterPro"/>
</dbReference>
<organism evidence="2 3">
    <name type="scientific">Mycoplasmopsis gallinacea</name>
    <dbReference type="NCBI Taxonomy" id="29556"/>
    <lineage>
        <taxon>Bacteria</taxon>
        <taxon>Bacillati</taxon>
        <taxon>Mycoplasmatota</taxon>
        <taxon>Mycoplasmoidales</taxon>
        <taxon>Metamycoplasmataceae</taxon>
        <taxon>Mycoplasmopsis</taxon>
    </lineage>
</organism>
<proteinExistence type="predicted"/>
<keyword evidence="3" id="KW-1185">Reference proteome</keyword>
<dbReference type="InterPro" id="IPR007637">
    <property type="entry name" value="Restrct_endonuc_II_DpnII-like"/>
</dbReference>
<dbReference type="Pfam" id="PF04556">
    <property type="entry name" value="DpnII"/>
    <property type="match status" value="1"/>
</dbReference>
<dbReference type="GO" id="GO:0009036">
    <property type="term" value="F:type II site-specific deoxyribonuclease activity"/>
    <property type="evidence" value="ECO:0007669"/>
    <property type="project" value="InterPro"/>
</dbReference>
<name>A0A449A3W1_9BACT</name>
<dbReference type="GO" id="GO:0009307">
    <property type="term" value="P:DNA restriction-modification system"/>
    <property type="evidence" value="ECO:0007669"/>
    <property type="project" value="InterPro"/>
</dbReference>
<evidence type="ECO:0000313" key="2">
    <source>
        <dbReference type="EMBL" id="VEU58935.1"/>
    </source>
</evidence>
<gene>
    <name evidence="2" type="ORF">NCTC10183_00727</name>
</gene>
<keyword evidence="2" id="KW-0540">Nuclease</keyword>
<keyword evidence="2" id="KW-0378">Hydrolase</keyword>
<keyword evidence="2" id="KW-0255">Endonuclease</keyword>
<evidence type="ECO:0000259" key="1">
    <source>
        <dbReference type="Pfam" id="PF04556"/>
    </source>
</evidence>
<dbReference type="EMBL" id="LR214950">
    <property type="protein sequence ID" value="VEU58935.1"/>
    <property type="molecule type" value="Genomic_DNA"/>
</dbReference>
<reference evidence="2 3" key="1">
    <citation type="submission" date="2019-01" db="EMBL/GenBank/DDBJ databases">
        <authorList>
            <consortium name="Pathogen Informatics"/>
        </authorList>
    </citation>
    <scope>NUCLEOTIDE SEQUENCE [LARGE SCALE GENOMIC DNA]</scope>
    <source>
        <strain evidence="2 3">NCTC10183</strain>
    </source>
</reference>
<feature type="domain" description="Restriction endonuclease type II DpnII-like" evidence="1">
    <location>
        <begin position="2"/>
        <end position="145"/>
    </location>
</feature>